<organism evidence="1">
    <name type="scientific">White spot syndrome virus</name>
    <dbReference type="NCBI Taxonomy" id="342409"/>
    <lineage>
        <taxon>Viruses</taxon>
        <taxon>Viruses incertae sedis</taxon>
        <taxon>Naldaviricetes</taxon>
        <taxon>Nimaviridae</taxon>
        <taxon>Whispovirus</taxon>
    </lineage>
</organism>
<reference evidence="1" key="1">
    <citation type="journal article" date="2018" name="Aquaculture">
        <title>Complete genome sequence of a white spot syndrome virus associated with a disease incursion in Australia.</title>
        <authorList>
            <person name="Oakey J."/>
            <person name="Smith C.S."/>
        </authorList>
    </citation>
    <scope>NUCLEOTIDE SEQUENCE [LARGE SCALE GENOMIC DNA]</scope>
    <source>
        <strain evidence="1">WSSV-AU</strain>
    </source>
</reference>
<proteinExistence type="predicted"/>
<name>A0A2D3I6U1_9VIRU</name>
<accession>A0A2D3I6U1</accession>
<dbReference type="Proteomes" id="UP000267516">
    <property type="component" value="Segment"/>
</dbReference>
<dbReference type="EMBL" id="MF768985">
    <property type="protein sequence ID" value="ATU84105.1"/>
    <property type="molecule type" value="Genomic_DNA"/>
</dbReference>
<evidence type="ECO:0000313" key="1">
    <source>
        <dbReference type="EMBL" id="ATU84105.1"/>
    </source>
</evidence>
<protein>
    <submittedName>
        <fullName evidence="1">ORF71</fullName>
    </submittedName>
</protein>
<sequence>MLVATSSSSPRSSLYVSIALTVLKIMRRSRRRRFLSSSGNVSSFFIMSLPSLEEGSITFISTPS</sequence>